<keyword evidence="3" id="KW-0677">Repeat</keyword>
<reference evidence="9" key="1">
    <citation type="submission" date="2025-08" db="UniProtKB">
        <authorList>
            <consortium name="Ensembl"/>
        </authorList>
    </citation>
    <scope>IDENTIFICATION</scope>
</reference>
<dbReference type="GeneTree" id="ENSGT01050000244891"/>
<keyword evidence="2 5" id="KW-0813">Transport</keyword>
<dbReference type="SMART" id="SM00185">
    <property type="entry name" value="ARM"/>
    <property type="match status" value="8"/>
</dbReference>
<dbReference type="Proteomes" id="UP000694388">
    <property type="component" value="Unplaced"/>
</dbReference>
<keyword evidence="10" id="KW-1185">Reference proteome</keyword>
<feature type="repeat" description="ARM" evidence="6">
    <location>
        <begin position="288"/>
        <end position="330"/>
    </location>
</feature>
<evidence type="ECO:0000256" key="1">
    <source>
        <dbReference type="ARBA" id="ARBA00010394"/>
    </source>
</evidence>
<dbReference type="Gene3D" id="1.20.5.690">
    <property type="entry name" value="Importin-alpha, importin-beta-binding domain"/>
    <property type="match status" value="1"/>
</dbReference>
<dbReference type="InterPro" id="IPR032413">
    <property type="entry name" value="Arm_3"/>
</dbReference>
<dbReference type="InterPro" id="IPR011989">
    <property type="entry name" value="ARM-like"/>
</dbReference>
<dbReference type="SUPFAM" id="SSF48371">
    <property type="entry name" value="ARM repeat"/>
    <property type="match status" value="1"/>
</dbReference>
<feature type="repeat" description="ARM" evidence="6">
    <location>
        <begin position="157"/>
        <end position="185"/>
    </location>
</feature>
<keyword evidence="4 5" id="KW-0653">Protein transport</keyword>
<accession>A0A8C4NED0</accession>
<dbReference type="PROSITE" id="PS51214">
    <property type="entry name" value="IBB"/>
    <property type="match status" value="1"/>
</dbReference>
<dbReference type="PANTHER" id="PTHR23316">
    <property type="entry name" value="IMPORTIN ALPHA"/>
    <property type="match status" value="1"/>
</dbReference>
<dbReference type="GO" id="GO:0005737">
    <property type="term" value="C:cytoplasm"/>
    <property type="evidence" value="ECO:0007669"/>
    <property type="project" value="InterPro"/>
</dbReference>
<dbReference type="PIRSF" id="PIRSF005673">
    <property type="entry name" value="Importin_alpha"/>
    <property type="match status" value="1"/>
</dbReference>
<sequence>MASNENVRFGQFKNKGKDTKERRQRRIDVNVKLRKEKKDEQIQKRRNVDVSESLEVSPLQERHTNCTLARLMTLEEIIAGVTSQNPDLQFKATQGVRKLLSRERNAPLDEVIASGLVPHLVGFLAHDCSTMQFEAAWALTNIASGHSEHTKVVVDDGAVPALVHLVASPHLHISEQCIWALGNIAGDGPILRDLVLKHGVIAPLLSILTSSLVSSLPVSYQRNITWTLSNLCRNKNPPPPMTAVQQMLPALTQLVLSVDVEVVADACWALSYLTDGANDRIGMVIEAGVVPRLVQLLGSPELSILTPTLRAVGNMVTGTDEQTQMVINAGALPFFESLLQHARSSVQKEAAWTVSNVTAGRTEQIQAVIDAGLLPGIVQVLKKGEFKAQREAVWAVTNLTSGGTVGQIVKLVQLGLLEPLLGLLNVKDSKLLLVILDALENVFSAAQQVDETTSLCLMVEELGGVDRLEVLQTHPNEDVYKAALNLITKYFSEEEEDIHDLAPEVLENAFEFQVSSQESNFTF</sequence>
<dbReference type="AlphaFoldDB" id="A0A8C4NED0"/>
<evidence type="ECO:0000256" key="5">
    <source>
        <dbReference type="PIRNR" id="PIRNR005673"/>
    </source>
</evidence>
<dbReference type="GO" id="GO:0005634">
    <property type="term" value="C:nucleus"/>
    <property type="evidence" value="ECO:0007669"/>
    <property type="project" value="UniProtKB-ARBA"/>
</dbReference>
<evidence type="ECO:0000313" key="10">
    <source>
        <dbReference type="Proteomes" id="UP000694388"/>
    </source>
</evidence>
<dbReference type="InterPro" id="IPR036975">
    <property type="entry name" value="Importin-a_IBB_sf"/>
</dbReference>
<proteinExistence type="inferred from homology"/>
<dbReference type="InterPro" id="IPR024931">
    <property type="entry name" value="Importin_alpha"/>
</dbReference>
<dbReference type="InterPro" id="IPR000225">
    <property type="entry name" value="Armadillo"/>
</dbReference>
<feature type="compositionally biased region" description="Basic and acidic residues" evidence="7">
    <location>
        <begin position="15"/>
        <end position="26"/>
    </location>
</feature>
<dbReference type="GO" id="GO:0061608">
    <property type="term" value="F:nuclear import signal receptor activity"/>
    <property type="evidence" value="ECO:0007669"/>
    <property type="project" value="InterPro"/>
</dbReference>
<dbReference type="Pfam" id="PF01749">
    <property type="entry name" value="IBB"/>
    <property type="match status" value="1"/>
</dbReference>
<dbReference type="InterPro" id="IPR016024">
    <property type="entry name" value="ARM-type_fold"/>
</dbReference>
<dbReference type="GO" id="GO:0006606">
    <property type="term" value="P:protein import into nucleus"/>
    <property type="evidence" value="ECO:0007669"/>
    <property type="project" value="InterPro"/>
</dbReference>
<organism evidence="9 10">
    <name type="scientific">Eptatretus burgeri</name>
    <name type="common">Inshore hagfish</name>
    <dbReference type="NCBI Taxonomy" id="7764"/>
    <lineage>
        <taxon>Eukaryota</taxon>
        <taxon>Metazoa</taxon>
        <taxon>Chordata</taxon>
        <taxon>Craniata</taxon>
        <taxon>Vertebrata</taxon>
        <taxon>Cyclostomata</taxon>
        <taxon>Myxini</taxon>
        <taxon>Myxiniformes</taxon>
        <taxon>Myxinidae</taxon>
        <taxon>Eptatretinae</taxon>
        <taxon>Eptatretus</taxon>
    </lineage>
</organism>
<feature type="repeat" description="ARM" evidence="6">
    <location>
        <begin position="115"/>
        <end position="157"/>
    </location>
</feature>
<dbReference type="Pfam" id="PF16186">
    <property type="entry name" value="Arm_3"/>
    <property type="match status" value="1"/>
</dbReference>
<name>A0A8C4NED0_EPTBU</name>
<feature type="region of interest" description="Disordered" evidence="7">
    <location>
        <begin position="1"/>
        <end position="26"/>
    </location>
</feature>
<dbReference type="Pfam" id="PF00514">
    <property type="entry name" value="Arm"/>
    <property type="match status" value="7"/>
</dbReference>
<dbReference type="InterPro" id="IPR002652">
    <property type="entry name" value="Importin-a_IBB"/>
</dbReference>
<evidence type="ECO:0000256" key="6">
    <source>
        <dbReference type="PROSITE-ProRule" id="PRU00259"/>
    </source>
</evidence>
<evidence type="ECO:0000313" key="9">
    <source>
        <dbReference type="Ensembl" id="ENSEBUP00000006460.1"/>
    </source>
</evidence>
<feature type="domain" description="IBB" evidence="8">
    <location>
        <begin position="1"/>
        <end position="55"/>
    </location>
</feature>
<evidence type="ECO:0000256" key="7">
    <source>
        <dbReference type="SAM" id="MobiDB-lite"/>
    </source>
</evidence>
<dbReference type="OMA" id="ASTEISW"/>
<evidence type="ECO:0000256" key="3">
    <source>
        <dbReference type="ARBA" id="ARBA00022737"/>
    </source>
</evidence>
<evidence type="ECO:0000256" key="2">
    <source>
        <dbReference type="ARBA" id="ARBA00022448"/>
    </source>
</evidence>
<comment type="similarity">
    <text evidence="1 5">Belongs to the importin alpha family.</text>
</comment>
<reference evidence="9" key="2">
    <citation type="submission" date="2025-09" db="UniProtKB">
        <authorList>
            <consortium name="Ensembl"/>
        </authorList>
    </citation>
    <scope>IDENTIFICATION</scope>
</reference>
<protein>
    <recommendedName>
        <fullName evidence="5">Importin subunit alpha</fullName>
    </recommendedName>
</protein>
<dbReference type="Gene3D" id="1.25.10.10">
    <property type="entry name" value="Leucine-rich Repeat Variant"/>
    <property type="match status" value="1"/>
</dbReference>
<dbReference type="PROSITE" id="PS50176">
    <property type="entry name" value="ARM_REPEAT"/>
    <property type="match status" value="3"/>
</dbReference>
<evidence type="ECO:0000259" key="8">
    <source>
        <dbReference type="PROSITE" id="PS51214"/>
    </source>
</evidence>
<dbReference type="Ensembl" id="ENSEBUT00000006916.1">
    <property type="protein sequence ID" value="ENSEBUP00000006460.1"/>
    <property type="gene ID" value="ENSEBUG00000004274.1"/>
</dbReference>
<dbReference type="FunFam" id="1.25.10.10:FF:000009">
    <property type="entry name" value="Importin subunit alpha"/>
    <property type="match status" value="1"/>
</dbReference>
<evidence type="ECO:0000256" key="4">
    <source>
        <dbReference type="ARBA" id="ARBA00022927"/>
    </source>
</evidence>